<feature type="compositionally biased region" description="Polar residues" evidence="1">
    <location>
        <begin position="867"/>
        <end position="881"/>
    </location>
</feature>
<reference evidence="2 3" key="1">
    <citation type="submission" date="2015-11" db="EMBL/GenBank/DDBJ databases">
        <title>Genomes and virulence difference between two physiological races of Phytophthora nicotianae.</title>
        <authorList>
            <person name="Liu H."/>
            <person name="Ma X."/>
            <person name="Yu H."/>
            <person name="Fang D."/>
            <person name="Li Y."/>
            <person name="Wang X."/>
            <person name="Wang W."/>
            <person name="Dong Y."/>
            <person name="Xiao B."/>
        </authorList>
    </citation>
    <scope>NUCLEOTIDE SEQUENCE [LARGE SCALE GENOMIC DNA]</scope>
    <source>
        <strain evidence="3">race 0</strain>
    </source>
</reference>
<dbReference type="Proteomes" id="UP000052943">
    <property type="component" value="Unassembled WGS sequence"/>
</dbReference>
<feature type="region of interest" description="Disordered" evidence="1">
    <location>
        <begin position="688"/>
        <end position="717"/>
    </location>
</feature>
<name>A0A0W8D8M4_PHYNI</name>
<gene>
    <name evidence="2" type="ORF">AM587_10012439</name>
</gene>
<organism evidence="2 3">
    <name type="scientific">Phytophthora nicotianae</name>
    <name type="common">Potato buckeye rot agent</name>
    <name type="synonym">Phytophthora parasitica</name>
    <dbReference type="NCBI Taxonomy" id="4792"/>
    <lineage>
        <taxon>Eukaryota</taxon>
        <taxon>Sar</taxon>
        <taxon>Stramenopiles</taxon>
        <taxon>Oomycota</taxon>
        <taxon>Peronosporomycetes</taxon>
        <taxon>Peronosporales</taxon>
        <taxon>Peronosporaceae</taxon>
        <taxon>Phytophthora</taxon>
    </lineage>
</organism>
<feature type="region of interest" description="Disordered" evidence="1">
    <location>
        <begin position="789"/>
        <end position="828"/>
    </location>
</feature>
<evidence type="ECO:0000313" key="2">
    <source>
        <dbReference type="EMBL" id="KUF92743.1"/>
    </source>
</evidence>
<dbReference type="EMBL" id="LNFO01001310">
    <property type="protein sequence ID" value="KUF92743.1"/>
    <property type="molecule type" value="Genomic_DNA"/>
</dbReference>
<sequence length="1298" mass="147321">MHQGMQHLGASSGNKNPRVRLPSRSATLPCDWYSVKPQVRSIKARPDALGLANTVNPLTFLARKPSTAGGGASNGKQQQNPRRRKLQLGVFSPKRSLRLSKLPMLTRTEHHIEPELSNQVTSTTTPSTLPRGAELPLHELIQTMDDAVKADPLAELNQSAIARLFMDQWLRQFEADRRNFKSVAIRYEVGFEELQRRTANLPRPNELITTFCCKVLEDLTPHFGPYAPLFRVLSAELVQSIYTRDGLPYFALVKHHKRLLQTLRKDKEWREDRNDVLADDIDRVYSMFRHFLTECTYALARMLLHEWYSVAVVQKKNNRKYITYYSNWFNSAPRAMLRKVFISWKREAVRHRIERIQKQMQIDLQSLTVVKRQADELTMQRDSAQADNLAMRDDRKQAEDWTRQLELRIKAASTFLDTTRRREAQVCQEGQLRVEAVACLPPLILESLLRGYHGVGFLQQASVREEDLMDEYDEQSQGTPSVFLECLSEIARLRNTELRRKSSTMPSTKEGRTNSVIATTGRSNSVVIGTDPSENGQTISTQDAVVTAAIGSPSDRKVAGAISHNELSSRRFSKLFSSLRAQIQAPNAKVLFISTQFRELEDKPLSQHENARVTREYEQLLRAIRIQDEHYASHSKLFSSRMLESHEISLVPTLSMPSRALQGCAGRDKGDLGVINGVKRSWITSIPAQKPRTASRGSQFKRASTQRQSILSLKDRPPPQIPLLENLEMLHEADFDISPLHSCGFSILLLAHIATGYGSLLFSPGDMSAFTHNAYMSPPKVSVGSEVVNSQDNNADKPDAVTDQLATSSPAQSSPMPSVDQSIIPQSTKPMDNSLRIIKPIVTAYNTWNQLSEQLISAGVVQSRSLTQKPAVDSSTDNNGDSLRGQGTPLGIPIRPILQHQFEPSSHSSLLPPAKEKSNRRASNPVGDGNTYHTAKIRHLSPELTDKLTQSIEIIHKCVKTTSIKMKDFNAMHQQLQELRLTQWQQASELASHSSKAKESPAPTNPVGPSDNREQIYECISLTNNTMRRIFSVEEDPDIELIQVRAVFEKHQQVIRRLYTPFRANIKHAMSLDDLWHIVKILRLPREIHVLPVLRDEELVANGYEQLFSPEDLAELFLQLCNEQFQPQISPLSARVEYFVIHHLPIALQNQSLLRVMMHRSDVKLAISSHSQTIRIIFRRYCAKERELMVPASKIAKPKPRHTGHGINKYMRMVDWQAFVQDYHLIRARFSMDQAMNVFRNVQEASPGNDEQLELIYSEFCEALVAMATFYFPDPFVKPAAKLMQFLRRYLPLSPEDA</sequence>
<evidence type="ECO:0000256" key="1">
    <source>
        <dbReference type="SAM" id="MobiDB-lite"/>
    </source>
</evidence>
<feature type="region of interest" description="Disordered" evidence="1">
    <location>
        <begin position="987"/>
        <end position="1013"/>
    </location>
</feature>
<protein>
    <submittedName>
        <fullName evidence="2">Uncharacterized protein</fullName>
    </submittedName>
</protein>
<evidence type="ECO:0000313" key="3">
    <source>
        <dbReference type="Proteomes" id="UP000052943"/>
    </source>
</evidence>
<feature type="region of interest" description="Disordered" evidence="1">
    <location>
        <begin position="62"/>
        <end position="87"/>
    </location>
</feature>
<feature type="region of interest" description="Disordered" evidence="1">
    <location>
        <begin position="867"/>
        <end position="892"/>
    </location>
</feature>
<feature type="compositionally biased region" description="Polar residues" evidence="1">
    <location>
        <begin position="695"/>
        <end position="711"/>
    </location>
</feature>
<feature type="region of interest" description="Disordered" evidence="1">
    <location>
        <begin position="1"/>
        <end position="23"/>
    </location>
</feature>
<comment type="caution">
    <text evidence="2">The sequence shown here is derived from an EMBL/GenBank/DDBJ whole genome shotgun (WGS) entry which is preliminary data.</text>
</comment>
<feature type="compositionally biased region" description="Polar residues" evidence="1">
    <location>
        <begin position="804"/>
        <end position="828"/>
    </location>
</feature>
<accession>A0A0W8D8M4</accession>
<proteinExistence type="predicted"/>
<feature type="region of interest" description="Disordered" evidence="1">
    <location>
        <begin position="904"/>
        <end position="938"/>
    </location>
</feature>
<dbReference type="OrthoDB" id="123216at2759"/>